<evidence type="ECO:0000256" key="4">
    <source>
        <dbReference type="ARBA" id="ARBA00022884"/>
    </source>
</evidence>
<evidence type="ECO:0000313" key="10">
    <source>
        <dbReference type="Proteomes" id="UP000199496"/>
    </source>
</evidence>
<evidence type="ECO:0000259" key="8">
    <source>
        <dbReference type="Pfam" id="PF03787"/>
    </source>
</evidence>
<comment type="similarity">
    <text evidence="2">Belongs to the CRISPR-associated Csm5 family.</text>
</comment>
<keyword evidence="4" id="KW-0694">RNA-binding</keyword>
<organism evidence="9 10">
    <name type="scientific">Ectothiorhodospira magna</name>
    <dbReference type="NCBI Taxonomy" id="867345"/>
    <lineage>
        <taxon>Bacteria</taxon>
        <taxon>Pseudomonadati</taxon>
        <taxon>Pseudomonadota</taxon>
        <taxon>Gammaproteobacteria</taxon>
        <taxon>Chromatiales</taxon>
        <taxon>Ectothiorhodospiraceae</taxon>
        <taxon>Ectothiorhodospira</taxon>
    </lineage>
</organism>
<accession>A0A1H9GCE8</accession>
<dbReference type="GO" id="GO:0003723">
    <property type="term" value="F:RNA binding"/>
    <property type="evidence" value="ECO:0007669"/>
    <property type="project" value="UniProtKB-KW"/>
</dbReference>
<evidence type="ECO:0000256" key="5">
    <source>
        <dbReference type="ARBA" id="ARBA00023118"/>
    </source>
</evidence>
<feature type="domain" description="CRISPR type III-associated protein" evidence="8">
    <location>
        <begin position="10"/>
        <end position="212"/>
    </location>
</feature>
<proteinExistence type="inferred from homology"/>
<dbReference type="RefSeq" id="WP_090209344.1">
    <property type="nucleotide sequence ID" value="NZ_FOFO01000035.1"/>
</dbReference>
<dbReference type="PANTHER" id="PTHR38007">
    <property type="entry name" value="CRISPR SYSTEM CMS PROTEIN CSM5"/>
    <property type="match status" value="1"/>
</dbReference>
<comment type="function">
    <text evidence="1">This subunit might be involved in maturation of a crRNA intermediate to its mature form.</text>
</comment>
<dbReference type="InterPro" id="IPR005537">
    <property type="entry name" value="RAMP_III_fam"/>
</dbReference>
<keyword evidence="5" id="KW-0051">Antiviral defense</keyword>
<dbReference type="EMBL" id="FOFO01000035">
    <property type="protein sequence ID" value="SEQ47739.1"/>
    <property type="molecule type" value="Genomic_DNA"/>
</dbReference>
<name>A0A1H9GCE8_9GAMM</name>
<dbReference type="GO" id="GO:0051607">
    <property type="term" value="P:defense response to virus"/>
    <property type="evidence" value="ECO:0007669"/>
    <property type="project" value="UniProtKB-KW"/>
</dbReference>
<evidence type="ECO:0000256" key="7">
    <source>
        <dbReference type="SAM" id="MobiDB-lite"/>
    </source>
</evidence>
<sequence length="546" mass="61966">MSMMQHWTLKITPLSPVHMGTGQDYSPTDYVIEDGVLYEFDALAAIQVLPAADRQQLNALLERPPGERMLLEIQSFFYRNRERLIPVSRREVHVNPSVEAFYKERIGQVAQYEASGKAVQNRLEIQRTAWSSATGASILPGSGLKGAIRTALLDHLNQGRRLPPGIRSHQQLQESLLQGTFSKDPLRMVRIGDACLTQNQDFATEVRFALNRKKHPVTGRGGTLVQSRAEQQGLYQLLECLPWFVPRVFEGSLSVQERGGVRSDEWPDLSFSLDDIVSACNRFYRGHLERECRLMKAMGYLDDQWSSWMESLFSGPVGSALEEGRAFLLRAGRHSGAESVTLSGVRSIKIMKGKGEQPDFMDEAKTLWLAANERQARRQLLPFGWLLVEPYRDERDLPSWPANLANRDIAIWRRKTEQRKQVLWKILDESQARERERQRLADQEAREAALREARMAAMSEEERLIEALLTTLAQERTAGTLSPNSQVASDRVNLLRAALQWESPELRRQAANAIAETVRLLPWSKKSKPERQGELALLRGESTTST</sequence>
<evidence type="ECO:0000256" key="1">
    <source>
        <dbReference type="ARBA" id="ARBA00003088"/>
    </source>
</evidence>
<dbReference type="Pfam" id="PF03787">
    <property type="entry name" value="RAMPs"/>
    <property type="match status" value="1"/>
</dbReference>
<dbReference type="PANTHER" id="PTHR38007:SF1">
    <property type="entry name" value="CRISPR SYSTEM CMS PROTEIN CSM5"/>
    <property type="match status" value="1"/>
</dbReference>
<feature type="region of interest" description="Disordered" evidence="7">
    <location>
        <begin position="525"/>
        <end position="546"/>
    </location>
</feature>
<keyword evidence="10" id="KW-1185">Reference proteome</keyword>
<evidence type="ECO:0000256" key="3">
    <source>
        <dbReference type="ARBA" id="ARBA00016113"/>
    </source>
</evidence>
<evidence type="ECO:0000256" key="6">
    <source>
        <dbReference type="ARBA" id="ARBA00031720"/>
    </source>
</evidence>
<dbReference type="AlphaFoldDB" id="A0A1H9GCE8"/>
<reference evidence="9 10" key="1">
    <citation type="submission" date="2016-10" db="EMBL/GenBank/DDBJ databases">
        <authorList>
            <person name="de Groot N.N."/>
        </authorList>
    </citation>
    <scope>NUCLEOTIDE SEQUENCE [LARGE SCALE GENOMIC DNA]</scope>
    <source>
        <strain evidence="9 10">B7-7</strain>
    </source>
</reference>
<dbReference type="STRING" id="867345.SAMN05421693_1358"/>
<dbReference type="InterPro" id="IPR010173">
    <property type="entry name" value="CRISPR-assoc_Csm5"/>
</dbReference>
<protein>
    <recommendedName>
        <fullName evidence="3">CRISPR system Cms protein Csm5</fullName>
    </recommendedName>
    <alternativeName>
        <fullName evidence="6">CRISPR type III A-associated protein Csm5</fullName>
    </alternativeName>
</protein>
<evidence type="ECO:0000313" key="9">
    <source>
        <dbReference type="EMBL" id="SEQ47739.1"/>
    </source>
</evidence>
<dbReference type="OrthoDB" id="24360at2"/>
<evidence type="ECO:0000256" key="2">
    <source>
        <dbReference type="ARBA" id="ARBA00006680"/>
    </source>
</evidence>
<dbReference type="Proteomes" id="UP000199496">
    <property type="component" value="Unassembled WGS sequence"/>
</dbReference>
<gene>
    <name evidence="9" type="ORF">SAMN05421693_1358</name>
</gene>